<evidence type="ECO:0000256" key="2">
    <source>
        <dbReference type="SAM" id="MobiDB-lite"/>
    </source>
</evidence>
<feature type="region of interest" description="Disordered" evidence="2">
    <location>
        <begin position="1"/>
        <end position="58"/>
    </location>
</feature>
<evidence type="ECO:0000313" key="3">
    <source>
        <dbReference type="EMBL" id="DAZ97243.1"/>
    </source>
</evidence>
<feature type="coiled-coil region" evidence="1">
    <location>
        <begin position="203"/>
        <end position="391"/>
    </location>
</feature>
<feature type="compositionally biased region" description="Low complexity" evidence="2">
    <location>
        <begin position="117"/>
        <end position="134"/>
    </location>
</feature>
<feature type="compositionally biased region" description="Polar residues" evidence="2">
    <location>
        <begin position="1"/>
        <end position="22"/>
    </location>
</feature>
<feature type="coiled-coil region" evidence="1">
    <location>
        <begin position="431"/>
        <end position="532"/>
    </location>
</feature>
<evidence type="ECO:0000256" key="1">
    <source>
        <dbReference type="SAM" id="Coils"/>
    </source>
</evidence>
<reference evidence="3" key="2">
    <citation type="journal article" date="2023" name="Microbiol Resour">
        <title>Decontamination and Annotation of the Draft Genome Sequence of the Oomycete Lagenidium giganteum ARSEF 373.</title>
        <authorList>
            <person name="Morgan W.R."/>
            <person name="Tartar A."/>
        </authorList>
    </citation>
    <scope>NUCLEOTIDE SEQUENCE</scope>
    <source>
        <strain evidence="3">ARSEF 373</strain>
    </source>
</reference>
<accession>A0AAV2YV27</accession>
<comment type="caution">
    <text evidence="3">The sequence shown here is derived from an EMBL/GenBank/DDBJ whole genome shotgun (WGS) entry which is preliminary data.</text>
</comment>
<feature type="region of interest" description="Disordered" evidence="2">
    <location>
        <begin position="70"/>
        <end position="195"/>
    </location>
</feature>
<keyword evidence="4" id="KW-1185">Reference proteome</keyword>
<feature type="region of interest" description="Disordered" evidence="2">
    <location>
        <begin position="1438"/>
        <end position="1470"/>
    </location>
</feature>
<dbReference type="Gene3D" id="1.10.287.1490">
    <property type="match status" value="1"/>
</dbReference>
<name>A0AAV2YV27_9STRA</name>
<feature type="region of interest" description="Disordered" evidence="2">
    <location>
        <begin position="1513"/>
        <end position="1543"/>
    </location>
</feature>
<organism evidence="3 4">
    <name type="scientific">Lagenidium giganteum</name>
    <dbReference type="NCBI Taxonomy" id="4803"/>
    <lineage>
        <taxon>Eukaryota</taxon>
        <taxon>Sar</taxon>
        <taxon>Stramenopiles</taxon>
        <taxon>Oomycota</taxon>
        <taxon>Peronosporomycetes</taxon>
        <taxon>Pythiales</taxon>
        <taxon>Pythiaceae</taxon>
    </lineage>
</organism>
<gene>
    <name evidence="3" type="ORF">N0F65_010405</name>
</gene>
<feature type="compositionally biased region" description="Basic and acidic residues" evidence="2">
    <location>
        <begin position="1367"/>
        <end position="1378"/>
    </location>
</feature>
<feature type="compositionally biased region" description="Basic and acidic residues" evidence="2">
    <location>
        <begin position="1520"/>
        <end position="1543"/>
    </location>
</feature>
<feature type="region of interest" description="Disordered" evidence="2">
    <location>
        <begin position="1325"/>
        <end position="1422"/>
    </location>
</feature>
<feature type="compositionally biased region" description="Basic and acidic residues" evidence="2">
    <location>
        <begin position="94"/>
        <end position="103"/>
    </location>
</feature>
<feature type="compositionally biased region" description="Basic residues" evidence="2">
    <location>
        <begin position="1351"/>
        <end position="1366"/>
    </location>
</feature>
<feature type="coiled-coil region" evidence="1">
    <location>
        <begin position="763"/>
        <end position="858"/>
    </location>
</feature>
<feature type="coiled-coil region" evidence="1">
    <location>
        <begin position="1156"/>
        <end position="1320"/>
    </location>
</feature>
<feature type="compositionally biased region" description="Polar residues" evidence="2">
    <location>
        <begin position="1397"/>
        <end position="1413"/>
    </location>
</feature>
<sequence length="1543" mass="174518">MADVSLASQDTTHDLTMQPSDSSHLRSGLSLGDLSNEEKNNDGDDNSDNGDNDGIAGGAALAGLTQQLATASHVERKLQSNLHKQQRHYARQRKLLDELRSDDGDGDGDDDRDAPRARASPFLFSSSSRSGSDADMAPVSAQRRRRHHQLDLQQELTGNRLTRQHAGGSRVRTTTETKRHPRVRPMDGRRDRDDPHKPLVAELQEHEASNEALRRQLELLRRLQVDNNRFRQDVRSLREQNAILEEQKQQHKLEIQRLRDDVQELTRKVEHDAAQLSTAAQTTAMTTRKLKQCHKQLQQVQAENDKLEAALQDSVEQQTQQQAKAQTQTHELAHEARQLKRALAKAKAQETKLVEHNKTLQATIASLEGGVAELRTHIGHLERENTELSAQCLDKTKQCEGLEASAAACVERMESGLASLQKAYALERDKRKKADKANAQLQDTVDDLETQLAEAHRQLDDMTEHVRRMQEKLKEYKATHRQSKQTHDDRVDELMADVKQAHQTIATLKDEIDGHKREIEAARGAVVEARKDVSLESSVLRKEIDQLRCYVESALRTPAKGSLSPPSDLDFQNESSMASSDLHHRREEIWVRSPELQYLQGAIGALRNEAMNFVHEFQRVRNGMRQVNNKLTLAQERVQELEHLRCQDAAKLKEVRDQKAISEQAREISTKEKLDVLKWSQQTCERNEVLLGEVKACAAFFHDVLEKLKFRRALNDRQSEKTTTAAVAAASHRAVVHKESRDDDALEEEQFVSSSFPALAKELDVLLTTRDDLSKRVEGLEAECDDKQDKILQLQRELESKMENSRATLAEIEALHERSMGEQKAYLDAAIADLEDQRARLTAQLEAETQRSKQLTLETERLQTLVEGFEDDVPVLATLVHLFVLVAQPMILQISELLAQKRLLLRENIEYAQTQEQLQCLGHVLKELVPPNVTTPGATQEARKLARRRAVRTFRRCVIAVVALNRLRKCGAANGGGDFGQCTPMKASKRRSTTPALSGGGSAGVTVIKALPAKNALARLSLRRLLEHLKATQLTKRFGEWVEGGEASPVPIGAFLMQVVGAIDADALAVVTDNTSGVFHCHSLLERRRISKKRTSGSEVALESAESTATVDFIRQRILTLGKRVEDLHYQRNALQKDNYELQFQLEQQATSLKDKDELVVKCRELEEEMANLRSQTHSSEHTWQEQLVAAEAQTRAKDEELQSVHKNVTRLQVEIEQLKDDLGDMEQAKRRLEQQLEHVEQASHDDEEKAEQVKLALRRQEEDVQHLKQAAKRAHEQFQRLSAQLERELSDKAGLQAQIEALKHQNAQLERELRDEKIRDVEKSFSSDLVSPEAMDDSDDGSVDVPRRPVVPRRKPSTPTKRPKVRIRDSGQDDSERNTLAPTAESPCWYHHRQDVNATRSTSPRLSQSPVRQQRRDDSDAFAREWSRLSASRILADSDKESHTRIPTPGSVSSAASPSTAPKAKENVLPNGDNVRRLLEIQSNRRRIDIDKVNTAVHDYMDRIDEKLHQMYGIPPSTGRERSALERPKEEEMRRVGDSCED</sequence>
<evidence type="ECO:0000313" key="4">
    <source>
        <dbReference type="Proteomes" id="UP001146120"/>
    </source>
</evidence>
<reference evidence="3" key="1">
    <citation type="submission" date="2022-11" db="EMBL/GenBank/DDBJ databases">
        <authorList>
            <person name="Morgan W.R."/>
            <person name="Tartar A."/>
        </authorList>
    </citation>
    <scope>NUCLEOTIDE SEQUENCE</scope>
    <source>
        <strain evidence="3">ARSEF 373</strain>
    </source>
</reference>
<dbReference type="EMBL" id="DAKRPA010000142">
    <property type="protein sequence ID" value="DAZ97243.1"/>
    <property type="molecule type" value="Genomic_DNA"/>
</dbReference>
<keyword evidence="1" id="KW-0175">Coiled coil</keyword>
<dbReference type="Proteomes" id="UP001146120">
    <property type="component" value="Unassembled WGS sequence"/>
</dbReference>
<feature type="compositionally biased region" description="Basic and acidic residues" evidence="2">
    <location>
        <begin position="173"/>
        <end position="195"/>
    </location>
</feature>
<feature type="compositionally biased region" description="Basic residues" evidence="2">
    <location>
        <begin position="84"/>
        <end position="93"/>
    </location>
</feature>
<feature type="compositionally biased region" description="Low complexity" evidence="2">
    <location>
        <begin position="1448"/>
        <end position="1463"/>
    </location>
</feature>
<feature type="region of interest" description="Disordered" evidence="2">
    <location>
        <begin position="558"/>
        <end position="578"/>
    </location>
</feature>
<dbReference type="PANTHER" id="PTHR23159">
    <property type="entry name" value="CENTROSOMAL PROTEIN 2"/>
    <property type="match status" value="1"/>
</dbReference>
<dbReference type="PANTHER" id="PTHR23159:SF31">
    <property type="entry name" value="CENTROSOME-ASSOCIATED PROTEIN CEP250 ISOFORM X1"/>
    <property type="match status" value="1"/>
</dbReference>
<protein>
    <submittedName>
        <fullName evidence="3">Uncharacterized protein</fullName>
    </submittedName>
</protein>
<proteinExistence type="predicted"/>